<dbReference type="InterPro" id="IPR011704">
    <property type="entry name" value="ATPase_dyneun-rel_AAA"/>
</dbReference>
<organism evidence="3 4">
    <name type="scientific">Candidatus Gallimonas intestinigallinarum</name>
    <dbReference type="NCBI Taxonomy" id="2838604"/>
    <lineage>
        <taxon>Bacteria</taxon>
        <taxon>Bacillati</taxon>
        <taxon>Bacillota</taxon>
        <taxon>Clostridia</taxon>
        <taxon>Candidatus Gallimonas</taxon>
    </lineage>
</organism>
<evidence type="ECO:0000259" key="2">
    <source>
        <dbReference type="Pfam" id="PF07728"/>
    </source>
</evidence>
<dbReference type="Proteomes" id="UP000824044">
    <property type="component" value="Unassembled WGS sequence"/>
</dbReference>
<evidence type="ECO:0000256" key="1">
    <source>
        <dbReference type="SAM" id="Phobius"/>
    </source>
</evidence>
<dbReference type="SUPFAM" id="SSF52540">
    <property type="entry name" value="P-loop containing nucleoside triphosphate hydrolases"/>
    <property type="match status" value="1"/>
</dbReference>
<dbReference type="Gene3D" id="3.40.50.300">
    <property type="entry name" value="P-loop containing nucleotide triphosphate hydrolases"/>
    <property type="match status" value="1"/>
</dbReference>
<dbReference type="GO" id="GO:0005524">
    <property type="term" value="F:ATP binding"/>
    <property type="evidence" value="ECO:0007669"/>
    <property type="project" value="InterPro"/>
</dbReference>
<accession>A0A9D2DWE5</accession>
<keyword evidence="1" id="KW-0812">Transmembrane</keyword>
<proteinExistence type="predicted"/>
<dbReference type="EMBL" id="DXBS01000065">
    <property type="protein sequence ID" value="HIZ24487.1"/>
    <property type="molecule type" value="Genomic_DNA"/>
</dbReference>
<sequence>MSNVINVLTADGASSVLEILTSPLLIIIYIAVVILLILLVVISVMINERRFNQSVKRILSQAKKTEKLDQLEREEKAGKNKNRFELLKKIDAEGVNKRSDFTQSCTLHEICDEFRLFAANRLNLYYDISDIRQFVAGLAVSRILILQGMSGTGKTSLAYAFGEFIDNSSVVIPVQPMWKERTDLLGYYNEFTRRFNETLLLEKMYEAGEREDMYITIMDELNIARVEYYFAEFLSLLEIPNPEARYLEVVSDHWETDPAKLKNGRIRLPENMWFVGTANNDDSTFSISDKVYDRAMVLNLDRKSEPFQTSSSKKMPLTAKKFDELARKAVEDYSVTQESLARLDQLDKYLIEKFQITFGNRIMRQILRYIPIFIACGGTEPEALDDILTKKVLRKLETQNTAYLRSESEELCNYIEGLFGENAMPRCTEYIRRIARNI</sequence>
<comment type="caution">
    <text evidence="3">The sequence shown here is derived from an EMBL/GenBank/DDBJ whole genome shotgun (WGS) entry which is preliminary data.</text>
</comment>
<gene>
    <name evidence="3" type="ORF">H9812_03305</name>
</gene>
<dbReference type="InterPro" id="IPR027417">
    <property type="entry name" value="P-loop_NTPase"/>
</dbReference>
<feature type="transmembrane region" description="Helical" evidence="1">
    <location>
        <begin position="24"/>
        <end position="46"/>
    </location>
</feature>
<feature type="domain" description="ATPase dynein-related AAA" evidence="2">
    <location>
        <begin position="144"/>
        <end position="294"/>
    </location>
</feature>
<evidence type="ECO:0000313" key="4">
    <source>
        <dbReference type="Proteomes" id="UP000824044"/>
    </source>
</evidence>
<reference evidence="3" key="2">
    <citation type="submission" date="2021-04" db="EMBL/GenBank/DDBJ databases">
        <authorList>
            <person name="Gilroy R."/>
        </authorList>
    </citation>
    <scope>NUCLEOTIDE SEQUENCE</scope>
    <source>
        <strain evidence="3">CHK33-5263</strain>
    </source>
</reference>
<protein>
    <submittedName>
        <fullName evidence="3">AAA family ATPase</fullName>
    </submittedName>
</protein>
<name>A0A9D2DWE5_9FIRM</name>
<reference evidence="3" key="1">
    <citation type="journal article" date="2021" name="PeerJ">
        <title>Extensive microbial diversity within the chicken gut microbiome revealed by metagenomics and culture.</title>
        <authorList>
            <person name="Gilroy R."/>
            <person name="Ravi A."/>
            <person name="Getino M."/>
            <person name="Pursley I."/>
            <person name="Horton D.L."/>
            <person name="Alikhan N.F."/>
            <person name="Baker D."/>
            <person name="Gharbi K."/>
            <person name="Hall N."/>
            <person name="Watson M."/>
            <person name="Adriaenssens E.M."/>
            <person name="Foster-Nyarko E."/>
            <person name="Jarju S."/>
            <person name="Secka A."/>
            <person name="Antonio M."/>
            <person name="Oren A."/>
            <person name="Chaudhuri R.R."/>
            <person name="La Ragione R."/>
            <person name="Hildebrand F."/>
            <person name="Pallen M.J."/>
        </authorList>
    </citation>
    <scope>NUCLEOTIDE SEQUENCE</scope>
    <source>
        <strain evidence="3">CHK33-5263</strain>
    </source>
</reference>
<dbReference type="GO" id="GO:0016887">
    <property type="term" value="F:ATP hydrolysis activity"/>
    <property type="evidence" value="ECO:0007669"/>
    <property type="project" value="InterPro"/>
</dbReference>
<dbReference type="Pfam" id="PF07728">
    <property type="entry name" value="AAA_5"/>
    <property type="match status" value="1"/>
</dbReference>
<keyword evidence="1" id="KW-0472">Membrane</keyword>
<evidence type="ECO:0000313" key="3">
    <source>
        <dbReference type="EMBL" id="HIZ24487.1"/>
    </source>
</evidence>
<dbReference type="AlphaFoldDB" id="A0A9D2DWE5"/>
<keyword evidence="1" id="KW-1133">Transmembrane helix</keyword>